<name>A0ABS4QN62_9NOCA</name>
<evidence type="ECO:0000313" key="2">
    <source>
        <dbReference type="Proteomes" id="UP001519325"/>
    </source>
</evidence>
<organism evidence="1 2">
    <name type="scientific">Nocardia goodfellowii</name>
    <dbReference type="NCBI Taxonomy" id="882446"/>
    <lineage>
        <taxon>Bacteria</taxon>
        <taxon>Bacillati</taxon>
        <taxon>Actinomycetota</taxon>
        <taxon>Actinomycetes</taxon>
        <taxon>Mycobacteriales</taxon>
        <taxon>Nocardiaceae</taxon>
        <taxon>Nocardia</taxon>
    </lineage>
</organism>
<sequence>MAEPLVAAWLAWLLLGQSLGPTQIVGVVIMLAGAVSVQLAMPEAVPASLAQNR</sequence>
<reference evidence="1 2" key="1">
    <citation type="submission" date="2021-03" db="EMBL/GenBank/DDBJ databases">
        <title>Sequencing the genomes of 1000 actinobacteria strains.</title>
        <authorList>
            <person name="Klenk H.-P."/>
        </authorList>
    </citation>
    <scope>NUCLEOTIDE SEQUENCE [LARGE SCALE GENOMIC DNA]</scope>
    <source>
        <strain evidence="1 2">DSM 45516</strain>
    </source>
</reference>
<protein>
    <submittedName>
        <fullName evidence="1">Drug/metabolite transporter (DMT)-like permease</fullName>
    </submittedName>
</protein>
<keyword evidence="2" id="KW-1185">Reference proteome</keyword>
<comment type="caution">
    <text evidence="1">The sequence shown here is derived from an EMBL/GenBank/DDBJ whole genome shotgun (WGS) entry which is preliminary data.</text>
</comment>
<gene>
    <name evidence="1" type="ORF">BJ987_005461</name>
</gene>
<dbReference type="InterPro" id="IPR037185">
    <property type="entry name" value="EmrE-like"/>
</dbReference>
<dbReference type="EMBL" id="JAGGMR010000001">
    <property type="protein sequence ID" value="MBP2192560.1"/>
    <property type="molecule type" value="Genomic_DNA"/>
</dbReference>
<accession>A0ABS4QN62</accession>
<dbReference type="SUPFAM" id="SSF103481">
    <property type="entry name" value="Multidrug resistance efflux transporter EmrE"/>
    <property type="match status" value="1"/>
</dbReference>
<evidence type="ECO:0000313" key="1">
    <source>
        <dbReference type="EMBL" id="MBP2192560.1"/>
    </source>
</evidence>
<proteinExistence type="predicted"/>
<dbReference type="Proteomes" id="UP001519325">
    <property type="component" value="Unassembled WGS sequence"/>
</dbReference>